<dbReference type="SUPFAM" id="SSF53335">
    <property type="entry name" value="S-adenosyl-L-methionine-dependent methyltransferases"/>
    <property type="match status" value="1"/>
</dbReference>
<dbReference type="InterPro" id="IPR029063">
    <property type="entry name" value="SAM-dependent_MTases_sf"/>
</dbReference>
<dbReference type="NCBIfam" id="NF037959">
    <property type="entry name" value="MFS_SpdSyn"/>
    <property type="match status" value="1"/>
</dbReference>
<accession>A0ABV9R1V0</accession>
<reference evidence="3" key="1">
    <citation type="journal article" date="2019" name="Int. J. Syst. Evol. Microbiol.">
        <title>The Global Catalogue of Microorganisms (GCM) 10K type strain sequencing project: providing services to taxonomists for standard genome sequencing and annotation.</title>
        <authorList>
            <consortium name="The Broad Institute Genomics Platform"/>
            <consortium name="The Broad Institute Genome Sequencing Center for Infectious Disease"/>
            <person name="Wu L."/>
            <person name="Ma J."/>
        </authorList>
    </citation>
    <scope>NUCLEOTIDE SEQUENCE [LARGE SCALE GENOMIC DNA]</scope>
    <source>
        <strain evidence="3">CGMCC 1.12192</strain>
    </source>
</reference>
<proteinExistence type="predicted"/>
<sequence length="251" mass="26070">MAPRIEFEADVFSSTGLTLLVDGAAQSHVDAADPTRLFFEYVRRIGHVVDAMADPGAPLAVLHLGGGAMTLARYVAATRPGSAQVVVDADARLVAIVRERLPLPSDAGIAVMVADARDALDRLPPGERFDLVIVDLYARLEAPAFVDEPAFMRLALDRLAAGGLLVVNVADAAGGPRLAAQARAVARADPACDLVVVGPPAVLAGAEEGNAVIVAGRGIPPRVLERLRAAGPFPVEVLEGARLDVVLWGAC</sequence>
<dbReference type="PANTHER" id="PTHR43317:SF1">
    <property type="entry name" value="THERMOSPERMINE SYNTHASE ACAULIS5"/>
    <property type="match status" value="1"/>
</dbReference>
<dbReference type="Proteomes" id="UP001595960">
    <property type="component" value="Unassembled WGS sequence"/>
</dbReference>
<dbReference type="CDD" id="cd02440">
    <property type="entry name" value="AdoMet_MTases"/>
    <property type="match status" value="1"/>
</dbReference>
<dbReference type="Gene3D" id="3.40.50.150">
    <property type="entry name" value="Vaccinia Virus protein VP39"/>
    <property type="match status" value="1"/>
</dbReference>
<dbReference type="EMBL" id="JBHSJC010000001">
    <property type="protein sequence ID" value="MFC4827422.1"/>
    <property type="molecule type" value="Genomic_DNA"/>
</dbReference>
<evidence type="ECO:0000313" key="3">
    <source>
        <dbReference type="Proteomes" id="UP001595960"/>
    </source>
</evidence>
<comment type="caution">
    <text evidence="2">The sequence shown here is derived from an EMBL/GenBank/DDBJ whole genome shotgun (WGS) entry which is preliminary data.</text>
</comment>
<protein>
    <submittedName>
        <fullName evidence="2">Spermidine synthase</fullName>
    </submittedName>
</protein>
<dbReference type="PANTHER" id="PTHR43317">
    <property type="entry name" value="THERMOSPERMINE SYNTHASE ACAULIS5"/>
    <property type="match status" value="1"/>
</dbReference>
<gene>
    <name evidence="2" type="ORF">ACFPER_01370</name>
</gene>
<keyword evidence="1" id="KW-0620">Polyamine biosynthesis</keyword>
<dbReference type="RefSeq" id="WP_204395489.1">
    <property type="nucleotide sequence ID" value="NZ_JAFBBW010000001.1"/>
</dbReference>
<organism evidence="2 3">
    <name type="scientific">Agromyces aurantiacus</name>
    <dbReference type="NCBI Taxonomy" id="165814"/>
    <lineage>
        <taxon>Bacteria</taxon>
        <taxon>Bacillati</taxon>
        <taxon>Actinomycetota</taxon>
        <taxon>Actinomycetes</taxon>
        <taxon>Micrococcales</taxon>
        <taxon>Microbacteriaceae</taxon>
        <taxon>Agromyces</taxon>
    </lineage>
</organism>
<evidence type="ECO:0000256" key="1">
    <source>
        <dbReference type="ARBA" id="ARBA00023115"/>
    </source>
</evidence>
<name>A0ABV9R1V0_9MICO</name>
<evidence type="ECO:0000313" key="2">
    <source>
        <dbReference type="EMBL" id="MFC4827422.1"/>
    </source>
</evidence>
<keyword evidence="3" id="KW-1185">Reference proteome</keyword>